<organism evidence="2 3">
    <name type="scientific">Vibrio sinaloensis DSM 21326</name>
    <dbReference type="NCBI Taxonomy" id="945550"/>
    <lineage>
        <taxon>Bacteria</taxon>
        <taxon>Pseudomonadati</taxon>
        <taxon>Pseudomonadota</taxon>
        <taxon>Gammaproteobacteria</taxon>
        <taxon>Vibrionales</taxon>
        <taxon>Vibrionaceae</taxon>
        <taxon>Vibrio</taxon>
        <taxon>Vibrio oreintalis group</taxon>
    </lineage>
</organism>
<accession>E8M8J1</accession>
<dbReference type="Gene3D" id="1.10.150.280">
    <property type="entry name" value="AF1531-like domain"/>
    <property type="match status" value="1"/>
</dbReference>
<proteinExistence type="predicted"/>
<dbReference type="PANTHER" id="PTHR21180">
    <property type="entry name" value="ENDONUCLEASE/EXONUCLEASE/PHOSPHATASE FAMILY DOMAIN-CONTAINING PROTEIN 1"/>
    <property type="match status" value="1"/>
</dbReference>
<dbReference type="InterPro" id="IPR051675">
    <property type="entry name" value="Endo/Exo/Phosphatase_dom_1"/>
</dbReference>
<evidence type="ECO:0000313" key="3">
    <source>
        <dbReference type="Proteomes" id="UP000006228"/>
    </source>
</evidence>
<dbReference type="eggNOG" id="COG1555">
    <property type="taxonomic scope" value="Bacteria"/>
</dbReference>
<gene>
    <name evidence="2" type="ORF">VISI1226_17675</name>
</gene>
<reference evidence="2 3" key="1">
    <citation type="journal article" date="2012" name="Int. J. Syst. Evol. Microbiol.">
        <title>Vibrio caribbeanicus sp. nov., isolated from the marine sponge Scleritoderma cyanea.</title>
        <authorList>
            <person name="Hoffmann M."/>
            <person name="Monday S.R."/>
            <person name="Allard M.W."/>
            <person name="Strain E.A."/>
            <person name="Whittaker P."/>
            <person name="Naum M."/>
            <person name="McCarthy P.J."/>
            <person name="Lopez J.V."/>
            <person name="Fischer M."/>
            <person name="Brown E.W."/>
        </authorList>
    </citation>
    <scope>NUCLEOTIDE SEQUENCE [LARGE SCALE GENOMIC DNA]</scope>
    <source>
        <strain evidence="3">DSMZ 21326</strain>
    </source>
</reference>
<feature type="chain" id="PRO_5003228014" description="DNA uptake protein" evidence="1">
    <location>
        <begin position="19"/>
        <end position="97"/>
    </location>
</feature>
<dbReference type="InterPro" id="IPR004509">
    <property type="entry name" value="Competence_ComEA_HhH"/>
</dbReference>
<evidence type="ECO:0000313" key="2">
    <source>
        <dbReference type="EMBL" id="EGA69718.1"/>
    </source>
</evidence>
<keyword evidence="1" id="KW-0732">Signal</keyword>
<dbReference type="GO" id="GO:0015627">
    <property type="term" value="C:type II protein secretion system complex"/>
    <property type="evidence" value="ECO:0007669"/>
    <property type="project" value="TreeGrafter"/>
</dbReference>
<evidence type="ECO:0008006" key="4">
    <source>
        <dbReference type="Google" id="ProtNLM"/>
    </source>
</evidence>
<dbReference type="OrthoDB" id="7510573at2"/>
<feature type="signal peptide" evidence="1">
    <location>
        <begin position="1"/>
        <end position="18"/>
    </location>
</feature>
<dbReference type="AlphaFoldDB" id="E8M8J1"/>
<dbReference type="Pfam" id="PF12836">
    <property type="entry name" value="HHH_3"/>
    <property type="match status" value="1"/>
</dbReference>
<dbReference type="GO" id="GO:0015628">
    <property type="term" value="P:protein secretion by the type II secretion system"/>
    <property type="evidence" value="ECO:0007669"/>
    <property type="project" value="TreeGrafter"/>
</dbReference>
<dbReference type="InterPro" id="IPR010994">
    <property type="entry name" value="RuvA_2-like"/>
</dbReference>
<dbReference type="EMBL" id="AEVT01000074">
    <property type="protein sequence ID" value="EGA69718.1"/>
    <property type="molecule type" value="Genomic_DNA"/>
</dbReference>
<name>E8M8J1_PHOS4</name>
<protein>
    <recommendedName>
        <fullName evidence="4">DNA uptake protein</fullName>
    </recommendedName>
</protein>
<dbReference type="SUPFAM" id="SSF47781">
    <property type="entry name" value="RuvA domain 2-like"/>
    <property type="match status" value="1"/>
</dbReference>
<dbReference type="NCBIfam" id="TIGR00426">
    <property type="entry name" value="competence protein ComEA helix-hairpin-helix repeat region"/>
    <property type="match status" value="1"/>
</dbReference>
<dbReference type="Proteomes" id="UP000006228">
    <property type="component" value="Unassembled WGS sequence"/>
</dbReference>
<evidence type="ECO:0000256" key="1">
    <source>
        <dbReference type="SAM" id="SignalP"/>
    </source>
</evidence>
<comment type="caution">
    <text evidence="2">The sequence shown here is derived from an EMBL/GenBank/DDBJ whole genome shotgun (WGS) entry which is preliminary data.</text>
</comment>
<dbReference type="PANTHER" id="PTHR21180:SF32">
    <property type="entry name" value="ENDONUCLEASE_EXONUCLEASE_PHOSPHATASE FAMILY DOMAIN-CONTAINING PROTEIN 1"/>
    <property type="match status" value="1"/>
</dbReference>
<sequence length="97" mass="10749">MLRIWLLMIAFCTANVWAESLPSSQDAKYQGIEITVNINQASAEELADLLKGVGSKKAQAIVDYRNEHGQFKHADELANVKGIGPAIVEKNQQRIKL</sequence>